<feature type="domain" description="SnoaL-like" evidence="1">
    <location>
        <begin position="15"/>
        <end position="136"/>
    </location>
</feature>
<name>A0ABW4V6W9_9MICO</name>
<reference evidence="3" key="1">
    <citation type="journal article" date="2019" name="Int. J. Syst. Evol. Microbiol.">
        <title>The Global Catalogue of Microorganisms (GCM) 10K type strain sequencing project: providing services to taxonomists for standard genome sequencing and annotation.</title>
        <authorList>
            <consortium name="The Broad Institute Genomics Platform"/>
            <consortium name="The Broad Institute Genome Sequencing Center for Infectious Disease"/>
            <person name="Wu L."/>
            <person name="Ma J."/>
        </authorList>
    </citation>
    <scope>NUCLEOTIDE SEQUENCE [LARGE SCALE GENOMIC DNA]</scope>
    <source>
        <strain evidence="3">CCM 7043</strain>
    </source>
</reference>
<dbReference type="InterPro" id="IPR032710">
    <property type="entry name" value="NTF2-like_dom_sf"/>
</dbReference>
<evidence type="ECO:0000313" key="2">
    <source>
        <dbReference type="EMBL" id="MFD2026325.1"/>
    </source>
</evidence>
<dbReference type="InterPro" id="IPR037401">
    <property type="entry name" value="SnoaL-like"/>
</dbReference>
<comment type="caution">
    <text evidence="2">The sequence shown here is derived from an EMBL/GenBank/DDBJ whole genome shotgun (WGS) entry which is preliminary data.</text>
</comment>
<evidence type="ECO:0000313" key="3">
    <source>
        <dbReference type="Proteomes" id="UP001597338"/>
    </source>
</evidence>
<sequence length="152" mass="17089">MTDTTTTATTAEADVRDAVRRWKTSFEAKDVDAMMTFYAPDGFTAFDLMPPLEFSGGPMWRENWASFFTAFDGPIQLDLSGLEIHTGGDLAFMRAFVRLRGVMYGDDLDTWVRQTNCFRLVDGEWLMIHDHVSWPTDFATGQSLMALVPDAG</sequence>
<organism evidence="2 3">
    <name type="scientific">Promicromonospora aerolata</name>
    <dbReference type="NCBI Taxonomy" id="195749"/>
    <lineage>
        <taxon>Bacteria</taxon>
        <taxon>Bacillati</taxon>
        <taxon>Actinomycetota</taxon>
        <taxon>Actinomycetes</taxon>
        <taxon>Micrococcales</taxon>
        <taxon>Promicromonosporaceae</taxon>
        <taxon>Promicromonospora</taxon>
    </lineage>
</organism>
<proteinExistence type="predicted"/>
<dbReference type="RefSeq" id="WP_377198169.1">
    <property type="nucleotide sequence ID" value="NZ_JBHUHF010000001.1"/>
</dbReference>
<keyword evidence="3" id="KW-1185">Reference proteome</keyword>
<gene>
    <name evidence="2" type="ORF">ACFSL2_12475</name>
</gene>
<accession>A0ABW4V6W9</accession>
<dbReference type="Gene3D" id="3.10.450.50">
    <property type="match status" value="1"/>
</dbReference>
<dbReference type="Proteomes" id="UP001597338">
    <property type="component" value="Unassembled WGS sequence"/>
</dbReference>
<protein>
    <submittedName>
        <fullName evidence="2">YybH family protein</fullName>
    </submittedName>
</protein>
<dbReference type="EMBL" id="JBHUHF010000001">
    <property type="protein sequence ID" value="MFD2026325.1"/>
    <property type="molecule type" value="Genomic_DNA"/>
</dbReference>
<evidence type="ECO:0000259" key="1">
    <source>
        <dbReference type="Pfam" id="PF13474"/>
    </source>
</evidence>
<dbReference type="SUPFAM" id="SSF54427">
    <property type="entry name" value="NTF2-like"/>
    <property type="match status" value="1"/>
</dbReference>
<dbReference type="Pfam" id="PF13474">
    <property type="entry name" value="SnoaL_3"/>
    <property type="match status" value="1"/>
</dbReference>